<organism evidence="1">
    <name type="scientific">viral metagenome</name>
    <dbReference type="NCBI Taxonomy" id="1070528"/>
    <lineage>
        <taxon>unclassified sequences</taxon>
        <taxon>metagenomes</taxon>
        <taxon>organismal metagenomes</taxon>
    </lineage>
</organism>
<proteinExistence type="predicted"/>
<name>A0A6C0JP19_9ZZZZ</name>
<dbReference type="EMBL" id="MN740415">
    <property type="protein sequence ID" value="QHU05454.1"/>
    <property type="molecule type" value="Genomic_DNA"/>
</dbReference>
<reference evidence="1" key="1">
    <citation type="journal article" date="2020" name="Nature">
        <title>Giant virus diversity and host interactions through global metagenomics.</title>
        <authorList>
            <person name="Schulz F."/>
            <person name="Roux S."/>
            <person name="Paez-Espino D."/>
            <person name="Jungbluth S."/>
            <person name="Walsh D.A."/>
            <person name="Denef V.J."/>
            <person name="McMahon K.D."/>
            <person name="Konstantinidis K.T."/>
            <person name="Eloe-Fadrosh E.A."/>
            <person name="Kyrpides N.C."/>
            <person name="Woyke T."/>
        </authorList>
    </citation>
    <scope>NUCLEOTIDE SEQUENCE</scope>
    <source>
        <strain evidence="1">GVMAG-M-3300027734-16</strain>
    </source>
</reference>
<accession>A0A6C0JP19</accession>
<dbReference type="AlphaFoldDB" id="A0A6C0JP19"/>
<evidence type="ECO:0000313" key="1">
    <source>
        <dbReference type="EMBL" id="QHU05454.1"/>
    </source>
</evidence>
<sequence length="93" mass="10310">MNKSEQRFLTLVRSNSMRSFLAAHRVLDDISTPVLVIAASELASRARYLFITDTPEKADNANQIASQIVGVLRSRKEDVSALNAKLDSNAIMF</sequence>
<protein>
    <submittedName>
        <fullName evidence="1">Uncharacterized protein</fullName>
    </submittedName>
</protein>